<evidence type="ECO:0000313" key="1">
    <source>
        <dbReference type="EMBL" id="KAK4546053.1"/>
    </source>
</evidence>
<comment type="caution">
    <text evidence="1">The sequence shown here is derived from an EMBL/GenBank/DDBJ whole genome shotgun (WGS) entry which is preliminary data.</text>
</comment>
<dbReference type="AlphaFoldDB" id="A0AAV9JND5"/>
<proteinExistence type="predicted"/>
<organism evidence="1 2">
    <name type="scientific">Oleoguttula mirabilis</name>
    <dbReference type="NCBI Taxonomy" id="1507867"/>
    <lineage>
        <taxon>Eukaryota</taxon>
        <taxon>Fungi</taxon>
        <taxon>Dikarya</taxon>
        <taxon>Ascomycota</taxon>
        <taxon>Pezizomycotina</taxon>
        <taxon>Dothideomycetes</taxon>
        <taxon>Dothideomycetidae</taxon>
        <taxon>Mycosphaerellales</taxon>
        <taxon>Teratosphaeriaceae</taxon>
        <taxon>Oleoguttula</taxon>
    </lineage>
</organism>
<sequence length="331" mass="36902">MAGFNAYRVRPKLMLMIIAALAVILAVFKAEFHRTTTDSSDLVNDRAIYDGVRVLEAIDLTSTNIDVVSDPLDLTERTPATFAERGLDKRVLTWAQAMRKGQGNLLAMSSSDLAFCQPPSRWTDYNALGSYGWKMRDLTQSNTPAQYAVAMRGLTLNAVSLSHPWPNGISLVVTRPEDNVIVVWVQRKLSTVTYTPQGSNIPVQYNPTGGQYGNIYNVIDGVIIARENFGPDAMSRNDDSFQGEVVPLKQWSDVTFLEWQNQCTAKNKRVGNINYIVRSNVRGVDVINTIFTALENARQLNGVPPAWTQRVTFVRPNEGEAAPNFFALYVY</sequence>
<accession>A0AAV9JND5</accession>
<reference evidence="1 2" key="1">
    <citation type="submission" date="2021-11" db="EMBL/GenBank/DDBJ databases">
        <title>Black yeast isolated from Biological Soil Crust.</title>
        <authorList>
            <person name="Kurbessoian T."/>
        </authorList>
    </citation>
    <scope>NUCLEOTIDE SEQUENCE [LARGE SCALE GENOMIC DNA]</scope>
    <source>
        <strain evidence="1 2">CCFEE 5522</strain>
    </source>
</reference>
<gene>
    <name evidence="1" type="ORF">LTR36_002190</name>
</gene>
<protein>
    <submittedName>
        <fullName evidence="1">Uncharacterized protein</fullName>
    </submittedName>
</protein>
<dbReference type="EMBL" id="JAVFHQ010000016">
    <property type="protein sequence ID" value="KAK4546053.1"/>
    <property type="molecule type" value="Genomic_DNA"/>
</dbReference>
<name>A0AAV9JND5_9PEZI</name>
<evidence type="ECO:0000313" key="2">
    <source>
        <dbReference type="Proteomes" id="UP001324427"/>
    </source>
</evidence>
<keyword evidence="2" id="KW-1185">Reference proteome</keyword>
<dbReference type="Proteomes" id="UP001324427">
    <property type="component" value="Unassembled WGS sequence"/>
</dbReference>